<dbReference type="RefSeq" id="WP_229681431.1">
    <property type="nucleotide sequence ID" value="NZ_BMKW01000009.1"/>
</dbReference>
<sequence length="151" mass="16873">MPDIAAALREMARVATSGGIVYSAAAPMWCARSGPHWGGAFDHDPWPHLRLDADGVVALAREAEVTGRTSDYYDTGRLRQFMTDPLLFNRRRPHEYLDACATLDDIDILRNEIQIEAQAGYDPAMLRALVAQGYTTLDLFGLTHPFIARRR</sequence>
<name>A0A917KW74_9PROT</name>
<comment type="caution">
    <text evidence="1">The sequence shown here is derived from an EMBL/GenBank/DDBJ whole genome shotgun (WGS) entry which is preliminary data.</text>
</comment>
<keyword evidence="2" id="KW-1185">Reference proteome</keyword>
<reference evidence="1" key="1">
    <citation type="journal article" date="2014" name="Int. J. Syst. Evol. Microbiol.">
        <title>Complete genome sequence of Corynebacterium casei LMG S-19264T (=DSM 44701T), isolated from a smear-ripened cheese.</title>
        <authorList>
            <consortium name="US DOE Joint Genome Institute (JGI-PGF)"/>
            <person name="Walter F."/>
            <person name="Albersmeier A."/>
            <person name="Kalinowski J."/>
            <person name="Ruckert C."/>
        </authorList>
    </citation>
    <scope>NUCLEOTIDE SEQUENCE</scope>
    <source>
        <strain evidence="1">CGMCC 1.3617</strain>
    </source>
</reference>
<accession>A0A917KW74</accession>
<reference evidence="1" key="2">
    <citation type="submission" date="2020-09" db="EMBL/GenBank/DDBJ databases">
        <authorList>
            <person name="Sun Q."/>
            <person name="Zhou Y."/>
        </authorList>
    </citation>
    <scope>NUCLEOTIDE SEQUENCE</scope>
    <source>
        <strain evidence="1">CGMCC 1.3617</strain>
    </source>
</reference>
<gene>
    <name evidence="1" type="ORF">GCM10011320_38940</name>
</gene>
<dbReference type="Proteomes" id="UP000661507">
    <property type="component" value="Unassembled WGS sequence"/>
</dbReference>
<proteinExistence type="predicted"/>
<evidence type="ECO:0000313" key="1">
    <source>
        <dbReference type="EMBL" id="GGJ27869.1"/>
    </source>
</evidence>
<evidence type="ECO:0000313" key="2">
    <source>
        <dbReference type="Proteomes" id="UP000661507"/>
    </source>
</evidence>
<dbReference type="AlphaFoldDB" id="A0A917KW74"/>
<dbReference type="EMBL" id="BMKW01000009">
    <property type="protein sequence ID" value="GGJ27869.1"/>
    <property type="molecule type" value="Genomic_DNA"/>
</dbReference>
<organism evidence="1 2">
    <name type="scientific">Neoroseomonas lacus</name>
    <dbReference type="NCBI Taxonomy" id="287609"/>
    <lineage>
        <taxon>Bacteria</taxon>
        <taxon>Pseudomonadati</taxon>
        <taxon>Pseudomonadota</taxon>
        <taxon>Alphaproteobacteria</taxon>
        <taxon>Acetobacterales</taxon>
        <taxon>Acetobacteraceae</taxon>
        <taxon>Neoroseomonas</taxon>
    </lineage>
</organism>
<protein>
    <submittedName>
        <fullName evidence="1">Uncharacterized protein</fullName>
    </submittedName>
</protein>